<dbReference type="Proteomes" id="UP001220662">
    <property type="component" value="Unassembled WGS sequence"/>
</dbReference>
<dbReference type="AlphaFoldDB" id="A0AAW6P7M7"/>
<dbReference type="RefSeq" id="WP_276214727.1">
    <property type="nucleotide sequence ID" value="NZ_JARJLR010000233.1"/>
</dbReference>
<protein>
    <submittedName>
        <fullName evidence="1">Uncharacterized protein</fullName>
    </submittedName>
</protein>
<comment type="caution">
    <text evidence="1">The sequence shown here is derived from an EMBL/GenBank/DDBJ whole genome shotgun (WGS) entry which is preliminary data.</text>
</comment>
<accession>A0AAW6P7M7</accession>
<reference evidence="1" key="1">
    <citation type="submission" date="2023-03" db="EMBL/GenBank/DDBJ databases">
        <title>Draft assemblies of triclosan tolerant bacteria isolated from returned activated sludge.</title>
        <authorList>
            <person name="Van Hamelsveld S."/>
        </authorList>
    </citation>
    <scope>NUCLEOTIDE SEQUENCE</scope>
    <source>
        <strain evidence="1">GW210015_S63</strain>
    </source>
</reference>
<organism evidence="1 2">
    <name type="scientific">Pseudomonas citronellolis</name>
    <dbReference type="NCBI Taxonomy" id="53408"/>
    <lineage>
        <taxon>Bacteria</taxon>
        <taxon>Pseudomonadati</taxon>
        <taxon>Pseudomonadota</taxon>
        <taxon>Gammaproteobacteria</taxon>
        <taxon>Pseudomonadales</taxon>
        <taxon>Pseudomonadaceae</taxon>
        <taxon>Pseudomonas</taxon>
    </lineage>
</organism>
<evidence type="ECO:0000313" key="2">
    <source>
        <dbReference type="Proteomes" id="UP001220662"/>
    </source>
</evidence>
<name>A0AAW6P7M7_9PSED</name>
<proteinExistence type="predicted"/>
<evidence type="ECO:0000313" key="1">
    <source>
        <dbReference type="EMBL" id="MDF3842779.1"/>
    </source>
</evidence>
<dbReference type="EMBL" id="JARJLR010000233">
    <property type="protein sequence ID" value="MDF3842779.1"/>
    <property type="molecule type" value="Genomic_DNA"/>
</dbReference>
<sequence length="133" mass="14776">MNAKLKRAQAAYDAMLPDDSPSWSESSEWENLHFVCVDDLINKGFVRVAGKKVLEADVLAIKLQKAAEDAIPSDHECNLGQLIVALEANNLSEAKRLMRCFIGKDRVRDIAGELVDAKQDEIYRLYVAAQEAA</sequence>
<gene>
    <name evidence="1" type="ORF">P3W55_13765</name>
</gene>